<keyword evidence="11" id="KW-1185">Reference proteome</keyword>
<dbReference type="PANTHER" id="PTHR14218">
    <property type="entry name" value="PROTEASE S8 TRIPEPTIDYL PEPTIDASE I CLN2"/>
    <property type="match status" value="1"/>
</dbReference>
<feature type="binding site" evidence="7">
    <location>
        <position position="757"/>
    </location>
    <ligand>
        <name>Ca(2+)</name>
        <dbReference type="ChEBI" id="CHEBI:29108"/>
    </ligand>
</feature>
<dbReference type="CDD" id="cd04056">
    <property type="entry name" value="Peptidases_S53"/>
    <property type="match status" value="1"/>
</dbReference>
<dbReference type="RefSeq" id="XP_013754467.1">
    <property type="nucleotide sequence ID" value="XM_013899013.1"/>
</dbReference>
<dbReference type="PANTHER" id="PTHR14218:SF15">
    <property type="entry name" value="TRIPEPTIDYL-PEPTIDASE 1"/>
    <property type="match status" value="1"/>
</dbReference>
<feature type="active site" description="Charge relay system" evidence="7">
    <location>
        <position position="669"/>
    </location>
</feature>
<feature type="chain" id="PRO_5005537671" evidence="8">
    <location>
        <begin position="22"/>
        <end position="778"/>
    </location>
</feature>
<dbReference type="GO" id="GO:0004252">
    <property type="term" value="F:serine-type endopeptidase activity"/>
    <property type="evidence" value="ECO:0007669"/>
    <property type="project" value="UniProtKB-UniRule"/>
</dbReference>
<dbReference type="GeneID" id="25567514"/>
<keyword evidence="2 7" id="KW-0479">Metal-binding</keyword>
<dbReference type="OrthoDB" id="409122at2759"/>
<evidence type="ECO:0000256" key="1">
    <source>
        <dbReference type="ARBA" id="ARBA00022670"/>
    </source>
</evidence>
<organism evidence="10 11">
    <name type="scientific">Thecamonas trahens ATCC 50062</name>
    <dbReference type="NCBI Taxonomy" id="461836"/>
    <lineage>
        <taxon>Eukaryota</taxon>
        <taxon>Apusozoa</taxon>
        <taxon>Apusomonadida</taxon>
        <taxon>Apusomonadidae</taxon>
        <taxon>Thecamonas</taxon>
    </lineage>
</organism>
<dbReference type="InterPro" id="IPR036852">
    <property type="entry name" value="Peptidase_S8/S53_dom_sf"/>
</dbReference>
<dbReference type="AlphaFoldDB" id="A0A0L0DM93"/>
<dbReference type="Proteomes" id="UP000054408">
    <property type="component" value="Unassembled WGS sequence"/>
</dbReference>
<dbReference type="eggNOG" id="ENOG502S2RS">
    <property type="taxonomic scope" value="Eukaryota"/>
</dbReference>
<gene>
    <name evidence="10" type="ORF">AMSG_08939</name>
</gene>
<dbReference type="EMBL" id="GL349481">
    <property type="protein sequence ID" value="KNC53432.1"/>
    <property type="molecule type" value="Genomic_DNA"/>
</dbReference>
<dbReference type="PROSITE" id="PS00138">
    <property type="entry name" value="SUBTILASE_SER"/>
    <property type="match status" value="1"/>
</dbReference>
<name>A0A0L0DM93_THETB</name>
<keyword evidence="4 7" id="KW-0720">Serine protease</keyword>
<keyword evidence="5 7" id="KW-0106">Calcium</keyword>
<dbReference type="SUPFAM" id="SSF54897">
    <property type="entry name" value="Protease propeptides/inhibitors"/>
    <property type="match status" value="1"/>
</dbReference>
<keyword evidence="6" id="KW-0865">Zymogen</keyword>
<dbReference type="PROSITE" id="PS51695">
    <property type="entry name" value="SEDOLISIN"/>
    <property type="match status" value="1"/>
</dbReference>
<feature type="active site" description="Charge relay system" evidence="7">
    <location>
        <position position="303"/>
    </location>
</feature>
<comment type="cofactor">
    <cofactor evidence="7">
        <name>Ca(2+)</name>
        <dbReference type="ChEBI" id="CHEBI:29108"/>
    </cofactor>
    <text evidence="7">Binds 1 Ca(2+) ion per subunit.</text>
</comment>
<dbReference type="InterPro" id="IPR023828">
    <property type="entry name" value="Peptidase_S8_Ser-AS"/>
</dbReference>
<feature type="signal peptide" evidence="8">
    <location>
        <begin position="1"/>
        <end position="21"/>
    </location>
</feature>
<evidence type="ECO:0000256" key="5">
    <source>
        <dbReference type="ARBA" id="ARBA00022837"/>
    </source>
</evidence>
<keyword evidence="8" id="KW-0732">Signal</keyword>
<dbReference type="Pfam" id="PF09286">
    <property type="entry name" value="Pro-kuma_activ"/>
    <property type="match status" value="1"/>
</dbReference>
<protein>
    <submittedName>
        <fullName evidence="10">Family S53 protease</fullName>
    </submittedName>
</protein>
<feature type="binding site" evidence="7">
    <location>
        <position position="711"/>
    </location>
    <ligand>
        <name>Ca(2+)</name>
        <dbReference type="ChEBI" id="CHEBI:29108"/>
    </ligand>
</feature>
<sequence>MNKGIGLGLLGLICLVGMCMATTTTGYNGDRVAVAKREVAPLGFVLVGDAGGETRVTFRVHLVREKTMEELEAELLAVSSPGSPRAGQHLDFEATEALFAARAGAAEAVMAWLAEFPVAVEVRSDTLKITASVSTVERMFRTKMGVWMSVADKKALGEAAPTQLAITSSAHVPAALAPHVALVSGLAEVFHFSHPQRAGQKATTGADTVATSGSKSQYKGRYTQVTPALLRDFYGIDYTPVATMAKQCIGSFGSFYNPECLAQFVETFDNATYGKIAQSKGYNCWGIAPNETCAAGQLEADLDVDYMTSIGAGIETWVWNSDIDEQHQQEWMLNWVYEVTGQDGPSSSTPQVFSLSYGLPEVWQCDADLANITQYCPSFGYDSAKYIAAVDAEFVKFGVRGWTVMVATGDDGAAGDSSNLPYQTGYADGVVNQLSVTASAPSDSGSTESFTCAIPVGGMGRGFICQIVLEVCPTAISEFTSGTFVAEAGCSLEMTSIFGPDCTAAQPTVSSNCSTSQFPTKTWQANGITCTIGAYEYGKPVNPGLGVDASLQSQYPAASPYVTAVGATMLTCPGEPECTGPNTEVTCSSETGAAITSAGFFSQFHPVPTWQAKAAAGYLSANAAALPPAAVFAQGGRGAPDVAFMGHNFEISAFDSGSCSVMPGIDGTSASSPSFAGLISLINDARYAAGKSSIGFLNPYLYAAPIGTFSDITQGSNHCRQVTTAMYYDQTCNLDSQPGSLWIGCSAWGYPAAEGWDAATGLGSPIFPALKTYLLAQP</sequence>
<keyword evidence="1 7" id="KW-0645">Protease</keyword>
<feature type="domain" description="Peptidase S53" evidence="9">
    <location>
        <begin position="224"/>
        <end position="777"/>
    </location>
</feature>
<dbReference type="GO" id="GO:0008240">
    <property type="term" value="F:tripeptidyl-peptidase activity"/>
    <property type="evidence" value="ECO:0007669"/>
    <property type="project" value="TreeGrafter"/>
</dbReference>
<keyword evidence="3 7" id="KW-0378">Hydrolase</keyword>
<dbReference type="InterPro" id="IPR015366">
    <property type="entry name" value="S53_propep"/>
</dbReference>
<evidence type="ECO:0000313" key="11">
    <source>
        <dbReference type="Proteomes" id="UP000054408"/>
    </source>
</evidence>
<feature type="binding site" evidence="7">
    <location>
        <position position="712"/>
    </location>
    <ligand>
        <name>Ca(2+)</name>
        <dbReference type="ChEBI" id="CHEBI:29108"/>
    </ligand>
</feature>
<evidence type="ECO:0000256" key="2">
    <source>
        <dbReference type="ARBA" id="ARBA00022723"/>
    </source>
</evidence>
<dbReference type="SUPFAM" id="SSF52743">
    <property type="entry name" value="Subtilisin-like"/>
    <property type="match status" value="1"/>
</dbReference>
<dbReference type="STRING" id="461836.A0A0L0DM93"/>
<evidence type="ECO:0000256" key="6">
    <source>
        <dbReference type="ARBA" id="ARBA00023145"/>
    </source>
</evidence>
<dbReference type="Gene3D" id="3.40.50.200">
    <property type="entry name" value="Peptidase S8/S53 domain"/>
    <property type="match status" value="2"/>
</dbReference>
<evidence type="ECO:0000256" key="7">
    <source>
        <dbReference type="PROSITE-ProRule" id="PRU01032"/>
    </source>
</evidence>
<reference evidence="10 11" key="1">
    <citation type="submission" date="2010-05" db="EMBL/GenBank/DDBJ databases">
        <title>The Genome Sequence of Thecamonas trahens ATCC 50062.</title>
        <authorList>
            <consortium name="The Broad Institute Genome Sequencing Platform"/>
            <person name="Russ C."/>
            <person name="Cuomo C."/>
            <person name="Shea T."/>
            <person name="Young S.K."/>
            <person name="Zeng Q."/>
            <person name="Koehrsen M."/>
            <person name="Haas B."/>
            <person name="Borodovsky M."/>
            <person name="Guigo R."/>
            <person name="Alvarado L."/>
            <person name="Berlin A."/>
            <person name="Bochicchio J."/>
            <person name="Borenstein D."/>
            <person name="Chapman S."/>
            <person name="Chen Z."/>
            <person name="Freedman E."/>
            <person name="Gellesch M."/>
            <person name="Goldberg J."/>
            <person name="Griggs A."/>
            <person name="Gujja S."/>
            <person name="Heilman E."/>
            <person name="Heiman D."/>
            <person name="Hepburn T."/>
            <person name="Howarth C."/>
            <person name="Jen D."/>
            <person name="Larson L."/>
            <person name="Mehta T."/>
            <person name="Park D."/>
            <person name="Pearson M."/>
            <person name="Roberts A."/>
            <person name="Saif S."/>
            <person name="Shenoy N."/>
            <person name="Sisk P."/>
            <person name="Stolte C."/>
            <person name="Sykes S."/>
            <person name="Thomson T."/>
            <person name="Walk T."/>
            <person name="White J."/>
            <person name="Yandava C."/>
            <person name="Burger G."/>
            <person name="Gray M.W."/>
            <person name="Holland P.W.H."/>
            <person name="King N."/>
            <person name="Lang F.B.F."/>
            <person name="Roger A.J."/>
            <person name="Ruiz-Trillo I."/>
            <person name="Lander E."/>
            <person name="Nusbaum C."/>
        </authorList>
    </citation>
    <scope>NUCLEOTIDE SEQUENCE [LARGE SCALE GENOMIC DNA]</scope>
    <source>
        <strain evidence="10 11">ATCC 50062</strain>
    </source>
</reference>
<dbReference type="InterPro" id="IPR030400">
    <property type="entry name" value="Sedolisin_dom"/>
</dbReference>
<evidence type="ECO:0000256" key="4">
    <source>
        <dbReference type="ARBA" id="ARBA00022825"/>
    </source>
</evidence>
<evidence type="ECO:0000313" key="10">
    <source>
        <dbReference type="EMBL" id="KNC53432.1"/>
    </source>
</evidence>
<evidence type="ECO:0000256" key="8">
    <source>
        <dbReference type="SAM" id="SignalP"/>
    </source>
</evidence>
<dbReference type="GO" id="GO:0046872">
    <property type="term" value="F:metal ion binding"/>
    <property type="evidence" value="ECO:0007669"/>
    <property type="project" value="UniProtKB-UniRule"/>
</dbReference>
<dbReference type="CDD" id="cd11377">
    <property type="entry name" value="Pro-peptidase_S53"/>
    <property type="match status" value="1"/>
</dbReference>
<dbReference type="GO" id="GO:0006508">
    <property type="term" value="P:proteolysis"/>
    <property type="evidence" value="ECO:0007669"/>
    <property type="project" value="UniProtKB-KW"/>
</dbReference>
<dbReference type="SMART" id="SM00944">
    <property type="entry name" value="Pro-kuma_activ"/>
    <property type="match status" value="1"/>
</dbReference>
<accession>A0A0L0DM93</accession>
<proteinExistence type="predicted"/>
<evidence type="ECO:0000256" key="3">
    <source>
        <dbReference type="ARBA" id="ARBA00022801"/>
    </source>
</evidence>
<feature type="binding site" evidence="7">
    <location>
        <position position="755"/>
    </location>
    <ligand>
        <name>Ca(2+)</name>
        <dbReference type="ChEBI" id="CHEBI:29108"/>
    </ligand>
</feature>
<dbReference type="InterPro" id="IPR050819">
    <property type="entry name" value="Tripeptidyl-peptidase_I"/>
</dbReference>
<feature type="active site" description="Charge relay system" evidence="7">
    <location>
        <position position="299"/>
    </location>
</feature>
<evidence type="ECO:0000259" key="9">
    <source>
        <dbReference type="PROSITE" id="PS51695"/>
    </source>
</evidence>